<dbReference type="Pfam" id="PF00109">
    <property type="entry name" value="ketoacyl-synt"/>
    <property type="match status" value="1"/>
</dbReference>
<dbReference type="PANTHER" id="PTHR43775:SF23">
    <property type="entry name" value="FATTY ACID SYNTHASE 3"/>
    <property type="match status" value="1"/>
</dbReference>
<gene>
    <name evidence="3" type="ORF">ALC60_06950</name>
</gene>
<feature type="compositionally biased region" description="Basic residues" evidence="1">
    <location>
        <begin position="149"/>
        <end position="164"/>
    </location>
</feature>
<evidence type="ECO:0000256" key="1">
    <source>
        <dbReference type="SAM" id="MobiDB-lite"/>
    </source>
</evidence>
<dbReference type="GO" id="GO:0006633">
    <property type="term" value="P:fatty acid biosynthetic process"/>
    <property type="evidence" value="ECO:0007669"/>
    <property type="project" value="TreeGrafter"/>
</dbReference>
<dbReference type="GO" id="GO:0004312">
    <property type="term" value="F:fatty acid synthase activity"/>
    <property type="evidence" value="ECO:0007669"/>
    <property type="project" value="TreeGrafter"/>
</dbReference>
<dbReference type="InterPro" id="IPR016039">
    <property type="entry name" value="Thiolase-like"/>
</dbReference>
<dbReference type="EMBL" id="KQ982587">
    <property type="protein sequence ID" value="KYQ54153.1"/>
    <property type="molecule type" value="Genomic_DNA"/>
</dbReference>
<name>A0A151X1U8_9HYME</name>
<feature type="region of interest" description="Disordered" evidence="1">
    <location>
        <begin position="149"/>
        <end position="171"/>
    </location>
</feature>
<proteinExistence type="predicted"/>
<reference evidence="3 4" key="1">
    <citation type="submission" date="2015-09" db="EMBL/GenBank/DDBJ databases">
        <title>Trachymyrmex zeteki WGS genome.</title>
        <authorList>
            <person name="Nygaard S."/>
            <person name="Hu H."/>
            <person name="Boomsma J."/>
            <person name="Zhang G."/>
        </authorList>
    </citation>
    <scope>NUCLEOTIDE SEQUENCE [LARGE SCALE GENOMIC DNA]</scope>
    <source>
        <strain evidence="3">Tzet28-1</strain>
        <tissue evidence="3">Whole body</tissue>
    </source>
</reference>
<keyword evidence="4" id="KW-1185">Reference proteome</keyword>
<accession>A0A151X1U8</accession>
<evidence type="ECO:0000313" key="3">
    <source>
        <dbReference type="EMBL" id="KYQ54153.1"/>
    </source>
</evidence>
<protein>
    <submittedName>
        <fullName evidence="3">Fatty acid synthase</fullName>
    </submittedName>
</protein>
<dbReference type="InterPro" id="IPR050091">
    <property type="entry name" value="PKS_NRPS_Biosynth_Enz"/>
</dbReference>
<dbReference type="InterPro" id="IPR014030">
    <property type="entry name" value="Ketoacyl_synth_N"/>
</dbReference>
<evidence type="ECO:0000259" key="2">
    <source>
        <dbReference type="Pfam" id="PF00109"/>
    </source>
</evidence>
<feature type="domain" description="Beta-ketoacyl synthase-like N-terminal" evidence="2">
    <location>
        <begin position="17"/>
        <end position="136"/>
    </location>
</feature>
<dbReference type="AlphaFoldDB" id="A0A151X1U8"/>
<organism evidence="3 4">
    <name type="scientific">Mycetomoellerius zeteki</name>
    <dbReference type="NCBI Taxonomy" id="64791"/>
    <lineage>
        <taxon>Eukaryota</taxon>
        <taxon>Metazoa</taxon>
        <taxon>Ecdysozoa</taxon>
        <taxon>Arthropoda</taxon>
        <taxon>Hexapoda</taxon>
        <taxon>Insecta</taxon>
        <taxon>Pterygota</taxon>
        <taxon>Neoptera</taxon>
        <taxon>Endopterygota</taxon>
        <taxon>Hymenoptera</taxon>
        <taxon>Apocrita</taxon>
        <taxon>Aculeata</taxon>
        <taxon>Formicoidea</taxon>
        <taxon>Formicidae</taxon>
        <taxon>Myrmicinae</taxon>
        <taxon>Mycetomoellerius</taxon>
    </lineage>
</organism>
<evidence type="ECO:0000313" key="4">
    <source>
        <dbReference type="Proteomes" id="UP000075809"/>
    </source>
</evidence>
<dbReference type="STRING" id="64791.A0A151X1U8"/>
<dbReference type="PANTHER" id="PTHR43775">
    <property type="entry name" value="FATTY ACID SYNTHASE"/>
    <property type="match status" value="1"/>
</dbReference>
<sequence length="171" mass="19459">MDDKEADKSWNDIDSGEAIVISGIAGRFPHSDNMDQLRENLFNKVDLVSADHNRWKIEFPKRMGTVNNIEKFDADFFGISFEQAQAFTPETRLLLEHSYEAIIDAGINPKQLKGKNTAVIIGSSLIEAQITLFKDTQVRKIIFTRARAHARTRTHTHTHTHARARPQNVSF</sequence>
<dbReference type="Proteomes" id="UP000075809">
    <property type="component" value="Unassembled WGS sequence"/>
</dbReference>
<dbReference type="Gene3D" id="3.40.47.10">
    <property type="match status" value="1"/>
</dbReference>
<dbReference type="SUPFAM" id="SSF53901">
    <property type="entry name" value="Thiolase-like"/>
    <property type="match status" value="1"/>
</dbReference>